<proteinExistence type="predicted"/>
<dbReference type="GeneID" id="54486816"/>
<feature type="region of interest" description="Disordered" evidence="1">
    <location>
        <begin position="109"/>
        <end position="177"/>
    </location>
</feature>
<feature type="compositionally biased region" description="Polar residues" evidence="1">
    <location>
        <begin position="835"/>
        <end position="877"/>
    </location>
</feature>
<dbReference type="Proteomes" id="UP000799437">
    <property type="component" value="Unassembled WGS sequence"/>
</dbReference>
<feature type="compositionally biased region" description="Low complexity" evidence="1">
    <location>
        <begin position="571"/>
        <end position="587"/>
    </location>
</feature>
<dbReference type="EMBL" id="ML996580">
    <property type="protein sequence ID" value="KAF2754349.1"/>
    <property type="molecule type" value="Genomic_DNA"/>
</dbReference>
<feature type="region of interest" description="Disordered" evidence="1">
    <location>
        <begin position="1338"/>
        <end position="1357"/>
    </location>
</feature>
<feature type="compositionally biased region" description="Polar residues" evidence="1">
    <location>
        <begin position="111"/>
        <end position="120"/>
    </location>
</feature>
<dbReference type="OrthoDB" id="5416983at2759"/>
<feature type="compositionally biased region" description="Low complexity" evidence="1">
    <location>
        <begin position="355"/>
        <end position="389"/>
    </location>
</feature>
<organism evidence="2 3">
    <name type="scientific">Pseudovirgaria hyperparasitica</name>
    <dbReference type="NCBI Taxonomy" id="470096"/>
    <lineage>
        <taxon>Eukaryota</taxon>
        <taxon>Fungi</taxon>
        <taxon>Dikarya</taxon>
        <taxon>Ascomycota</taxon>
        <taxon>Pezizomycotina</taxon>
        <taxon>Dothideomycetes</taxon>
        <taxon>Dothideomycetes incertae sedis</taxon>
        <taxon>Acrospermales</taxon>
        <taxon>Acrospermaceae</taxon>
        <taxon>Pseudovirgaria</taxon>
    </lineage>
</organism>
<feature type="region of interest" description="Disordered" evidence="1">
    <location>
        <begin position="425"/>
        <end position="1014"/>
    </location>
</feature>
<feature type="compositionally biased region" description="Basic and acidic residues" evidence="1">
    <location>
        <begin position="487"/>
        <end position="503"/>
    </location>
</feature>
<sequence length="1482" mass="157310">MINTSQHGQSASSVISLIQEQSDPILLSFLTETDQNLVMAEQSARDVVKEAQSMGSSMPIDDIAKPTNTTTADDNGPKSPNSAICVTKEAAEIDRQAVSCLLEHESRPVNDGTTLQTTFSDNDDQKPAANQSDIVIPNGTGSEQLTTEEAQQQNAAAEASGGSDTDTRGHVRTGSVKKPTFFKTSSVTKNFLAKTASSTPPVPGSKAASVPSQGVSPTQAIAKPRLVAKSGSGIGNIPRSGLAKPNGASGGPDASKVWNKNQPIPPPPPKQFTDEELKQQYGIHMATRLQADDPSKDQSKWADIDDDEDDWVPETVEWMDGTKSAVAATDNAAPPLEQLRPPVKKQEPPVETAEPVQPIQPALPVQPAQPAQPAQEPSVASAAPPVQRPTSTGGAKTILKPGIAVQNTQFRPGVVLKGVPEKTGLVAKPAAPTPPKSPWASLPPVERVPPVQINPPVQQPSQSRFAQRDSHGFDALPPMPPPAAKEIAADDFSRNWREERGTKELFNSQSGRYEPVNDARRGSFRDSSHRQPSVLQRPNHGPGAGHAEPSAAFQTSRSGPDAGPWTRRRTSSNVSGGSGSRRMSFGRPQDGHPFAVELPPPREVPPAAGIDNTGSIESHRASIHLQQKQSNESGAATQQTWAQRPSPAASHAQPMSPFGSVDSSVPAESLSASTPGPDPVIVQQQVMKDNIERAREAKRRRDEEEAKAEAAKKERIQKLMARLEEKKSSDSAAVNALPSPPKPPVPTTDGEVTQYGMIKVHSSHTVKRASPPIHTTAPGPGSAIVTDGRDAAVHRPSVRGNNNSVPAPSPGVTSTTNSASVSASASVSSPHREQVNNSPSANNVISEAGPNHTQKPDSQPPRSTHISPSAPQDQSWKPPQPAPDAFQPWGSNLQSQSLSSSSVWGPPPSKDKPLGNGTFDTSYGRASSHQNNAQGSQVGPGPIAPPTKISPGPSQTVPQHAHSQDQQRGFAVPDIRLPPVAPIGAASPNQGYSQTSQPGPIAPPTRNMPGMQQPLYTVGDWTSLAGNPAAHDTGLIAKRNAVVHQATGGPRRIEETFRRTAPGSTVGERRVVQTEQYLHDNNNKTVVERDQAQDRTESLVQQSSGPPQVNMPLVGGHNSVHMGPTVQNQMNKPSRFFPQGPRNLQQSSAVPNGLIPGVDTDSPPPPDTVSTGHPVFDSDPSHPKVNLPTPKAIVKLPPAVSSPQPSVVMPVRPQGPARLGSQPIASSEAWQDRFNGLFGRVGRNPPQLKPASPDPPAAVVSSSSKTTFDVTPQQLSATVSLPSKDTSEKASPHAIFALDSSTSPTTRVSASEALMEEREFGSLPPVHFGKPEYENSAKSDFPLNWNPQNSRTGRVEPTSMPMLPFYDERIRGEVVLHVAIPNSKRGATTKVMPRNYNCDNGKPRKGSGYQGTKPKRNSARGDNANSTNSNPTARKPSNHHHPHQGGPIGATRPVTRWNSDGNNSSRSASSSWTKRPAPAAVH</sequence>
<evidence type="ECO:0000256" key="1">
    <source>
        <dbReference type="SAM" id="MobiDB-lite"/>
    </source>
</evidence>
<feature type="compositionally biased region" description="Polar residues" evidence="1">
    <location>
        <begin position="1423"/>
        <end position="1432"/>
    </location>
</feature>
<gene>
    <name evidence="2" type="ORF">EJ05DRAFT_489076</name>
</gene>
<accession>A0A6A6VWW8</accession>
<feature type="compositionally biased region" description="Low complexity" evidence="1">
    <location>
        <begin position="891"/>
        <end position="902"/>
    </location>
</feature>
<feature type="compositionally biased region" description="Polar residues" evidence="1">
    <location>
        <begin position="918"/>
        <end position="937"/>
    </location>
</feature>
<name>A0A6A6VWW8_9PEZI</name>
<evidence type="ECO:0000313" key="2">
    <source>
        <dbReference type="EMBL" id="KAF2754349.1"/>
    </source>
</evidence>
<feature type="compositionally biased region" description="Low complexity" evidence="1">
    <location>
        <begin position="812"/>
        <end position="829"/>
    </location>
</feature>
<feature type="compositionally biased region" description="Polar residues" evidence="1">
    <location>
        <begin position="624"/>
        <end position="643"/>
    </location>
</feature>
<evidence type="ECO:0000313" key="3">
    <source>
        <dbReference type="Proteomes" id="UP000799437"/>
    </source>
</evidence>
<feature type="compositionally biased region" description="Basic and acidic residues" evidence="1">
    <location>
        <begin position="515"/>
        <end position="529"/>
    </location>
</feature>
<feature type="compositionally biased region" description="Polar residues" evidence="1">
    <location>
        <begin position="66"/>
        <end position="82"/>
    </location>
</feature>
<feature type="region of interest" description="Disordered" evidence="1">
    <location>
        <begin position="327"/>
        <end position="401"/>
    </location>
</feature>
<feature type="region of interest" description="Disordered" evidence="1">
    <location>
        <begin position="1243"/>
        <end position="1287"/>
    </location>
</feature>
<feature type="region of interest" description="Disordered" evidence="1">
    <location>
        <begin position="1386"/>
        <end position="1482"/>
    </location>
</feature>
<feature type="region of interest" description="Disordered" evidence="1">
    <location>
        <begin position="1089"/>
        <end position="1111"/>
    </location>
</feature>
<feature type="compositionally biased region" description="Polar residues" evidence="1">
    <location>
        <begin position="210"/>
        <end position="219"/>
    </location>
</feature>
<feature type="compositionally biased region" description="Basic and acidic residues" evidence="1">
    <location>
        <begin position="290"/>
        <end position="303"/>
    </location>
</feature>
<feature type="region of interest" description="Disordered" evidence="1">
    <location>
        <begin position="54"/>
        <end position="82"/>
    </location>
</feature>
<feature type="compositionally biased region" description="Polar residues" evidence="1">
    <location>
        <begin position="1098"/>
        <end position="1107"/>
    </location>
</feature>
<feature type="compositionally biased region" description="Low complexity" evidence="1">
    <location>
        <begin position="143"/>
        <end position="159"/>
    </location>
</feature>
<feature type="compositionally biased region" description="Basic and acidic residues" evidence="1">
    <location>
        <begin position="689"/>
        <end position="729"/>
    </location>
</feature>
<protein>
    <submittedName>
        <fullName evidence="2">Uncharacterized protein</fullName>
    </submittedName>
</protein>
<reference evidence="2" key="1">
    <citation type="journal article" date="2020" name="Stud. Mycol.">
        <title>101 Dothideomycetes genomes: a test case for predicting lifestyles and emergence of pathogens.</title>
        <authorList>
            <person name="Haridas S."/>
            <person name="Albert R."/>
            <person name="Binder M."/>
            <person name="Bloem J."/>
            <person name="Labutti K."/>
            <person name="Salamov A."/>
            <person name="Andreopoulos B."/>
            <person name="Baker S."/>
            <person name="Barry K."/>
            <person name="Bills G."/>
            <person name="Bluhm B."/>
            <person name="Cannon C."/>
            <person name="Castanera R."/>
            <person name="Culley D."/>
            <person name="Daum C."/>
            <person name="Ezra D."/>
            <person name="Gonzalez J."/>
            <person name="Henrissat B."/>
            <person name="Kuo A."/>
            <person name="Liang C."/>
            <person name="Lipzen A."/>
            <person name="Lutzoni F."/>
            <person name="Magnuson J."/>
            <person name="Mondo S."/>
            <person name="Nolan M."/>
            <person name="Ohm R."/>
            <person name="Pangilinan J."/>
            <person name="Park H.-J."/>
            <person name="Ramirez L."/>
            <person name="Alfaro M."/>
            <person name="Sun H."/>
            <person name="Tritt A."/>
            <person name="Yoshinaga Y."/>
            <person name="Zwiers L.-H."/>
            <person name="Turgeon B."/>
            <person name="Goodwin S."/>
            <person name="Spatafora J."/>
            <person name="Crous P."/>
            <person name="Grigoriev I."/>
        </authorList>
    </citation>
    <scope>NUCLEOTIDE SEQUENCE</scope>
    <source>
        <strain evidence="2">CBS 121739</strain>
    </source>
</reference>
<dbReference type="RefSeq" id="XP_033596800.1">
    <property type="nucleotide sequence ID" value="XM_033745762.1"/>
</dbReference>
<feature type="compositionally biased region" description="Low complexity" evidence="1">
    <location>
        <begin position="1458"/>
        <end position="1471"/>
    </location>
</feature>
<feature type="region of interest" description="Disordered" evidence="1">
    <location>
        <begin position="195"/>
        <end position="310"/>
    </location>
</feature>
<feature type="compositionally biased region" description="Polar residues" evidence="1">
    <location>
        <begin position="987"/>
        <end position="998"/>
    </location>
</feature>
<feature type="region of interest" description="Disordered" evidence="1">
    <location>
        <begin position="1157"/>
        <end position="1189"/>
    </location>
</feature>
<feature type="region of interest" description="Disordered" evidence="1">
    <location>
        <begin position="1046"/>
        <end position="1066"/>
    </location>
</feature>
<keyword evidence="3" id="KW-1185">Reference proteome</keyword>
<feature type="compositionally biased region" description="Low complexity" evidence="1">
    <location>
        <begin position="448"/>
        <end position="460"/>
    </location>
</feature>
<feature type="compositionally biased region" description="Polar residues" evidence="1">
    <location>
        <begin position="1265"/>
        <end position="1284"/>
    </location>
</feature>